<feature type="compositionally biased region" description="Basic residues" evidence="1">
    <location>
        <begin position="278"/>
        <end position="290"/>
    </location>
</feature>
<evidence type="ECO:0000313" key="3">
    <source>
        <dbReference type="EMBL" id="KAJ8422256.1"/>
    </source>
</evidence>
<dbReference type="Gene3D" id="3.60.40.10">
    <property type="entry name" value="PPM-type phosphatase domain"/>
    <property type="match status" value="1"/>
</dbReference>
<dbReference type="SUPFAM" id="SSF81606">
    <property type="entry name" value="PP2C-like"/>
    <property type="match status" value="1"/>
</dbReference>
<name>A0A9Q1JJ88_9CARY</name>
<keyword evidence="4" id="KW-1185">Reference proteome</keyword>
<dbReference type="AlphaFoldDB" id="A0A9Q1JJ88"/>
<dbReference type="SMART" id="SM00332">
    <property type="entry name" value="PP2Cc"/>
    <property type="match status" value="1"/>
</dbReference>
<dbReference type="InterPro" id="IPR036457">
    <property type="entry name" value="PPM-type-like_dom_sf"/>
</dbReference>
<reference evidence="3" key="1">
    <citation type="submission" date="2022-04" db="EMBL/GenBank/DDBJ databases">
        <title>Carnegiea gigantea Genome sequencing and assembly v2.</title>
        <authorList>
            <person name="Copetti D."/>
            <person name="Sanderson M.J."/>
            <person name="Burquez A."/>
            <person name="Wojciechowski M.F."/>
        </authorList>
    </citation>
    <scope>NUCLEOTIDE SEQUENCE</scope>
    <source>
        <strain evidence="3">SGP5-SGP5p</strain>
        <tissue evidence="3">Aerial part</tissue>
    </source>
</reference>
<sequence length="296" mass="33463">MGAYCSKEGDQGSYRDQQIYEYEQGCDEESQVMKGDCGAFIRFQGCVRFSVIKIKTLHIFPRNGGHFPSSKPYKNVNVQDFTGEKGVYFCGVFDGCKPSGHEVAHQAQDQLPMKLSTAQKLYCKCCQTGDNLIIGNLGDSREIMCTRREKQEVIPVQLTIALKPSLPQEAKRVKRCNSRVFSHTKEPAVLRLWLPDKDYPGLAWPGLSETSASKTVLSAHDEFVVLATVEYWQQRSDPWLQNSEQRTQFKYGTVGSHHQGQMKGERETLVDTTLNFPRSRKNRSKVKLGPRKSGEA</sequence>
<accession>A0A9Q1JJ88</accession>
<dbReference type="InterPro" id="IPR001932">
    <property type="entry name" value="PPM-type_phosphatase-like_dom"/>
</dbReference>
<protein>
    <recommendedName>
        <fullName evidence="2">PPM-type phosphatase domain-containing protein</fullName>
    </recommendedName>
</protein>
<proteinExistence type="predicted"/>
<dbReference type="GO" id="GO:0004722">
    <property type="term" value="F:protein serine/threonine phosphatase activity"/>
    <property type="evidence" value="ECO:0007669"/>
    <property type="project" value="InterPro"/>
</dbReference>
<dbReference type="InterPro" id="IPR015655">
    <property type="entry name" value="PP2C"/>
</dbReference>
<organism evidence="3 4">
    <name type="scientific">Carnegiea gigantea</name>
    <dbReference type="NCBI Taxonomy" id="171969"/>
    <lineage>
        <taxon>Eukaryota</taxon>
        <taxon>Viridiplantae</taxon>
        <taxon>Streptophyta</taxon>
        <taxon>Embryophyta</taxon>
        <taxon>Tracheophyta</taxon>
        <taxon>Spermatophyta</taxon>
        <taxon>Magnoliopsida</taxon>
        <taxon>eudicotyledons</taxon>
        <taxon>Gunneridae</taxon>
        <taxon>Pentapetalae</taxon>
        <taxon>Caryophyllales</taxon>
        <taxon>Cactineae</taxon>
        <taxon>Cactaceae</taxon>
        <taxon>Cactoideae</taxon>
        <taxon>Echinocereeae</taxon>
        <taxon>Carnegiea</taxon>
    </lineage>
</organism>
<evidence type="ECO:0000259" key="2">
    <source>
        <dbReference type="SMART" id="SM00332"/>
    </source>
</evidence>
<comment type="caution">
    <text evidence="3">The sequence shown here is derived from an EMBL/GenBank/DDBJ whole genome shotgun (WGS) entry which is preliminary data.</text>
</comment>
<dbReference type="OrthoDB" id="10264738at2759"/>
<dbReference type="Proteomes" id="UP001153076">
    <property type="component" value="Unassembled WGS sequence"/>
</dbReference>
<dbReference type="PANTHER" id="PTHR47992">
    <property type="entry name" value="PROTEIN PHOSPHATASE"/>
    <property type="match status" value="1"/>
</dbReference>
<feature type="region of interest" description="Disordered" evidence="1">
    <location>
        <begin position="276"/>
        <end position="296"/>
    </location>
</feature>
<evidence type="ECO:0000313" key="4">
    <source>
        <dbReference type="Proteomes" id="UP001153076"/>
    </source>
</evidence>
<dbReference type="EMBL" id="JAKOGI010002321">
    <property type="protein sequence ID" value="KAJ8422256.1"/>
    <property type="molecule type" value="Genomic_DNA"/>
</dbReference>
<dbReference type="Pfam" id="PF00481">
    <property type="entry name" value="PP2C"/>
    <property type="match status" value="1"/>
</dbReference>
<evidence type="ECO:0000256" key="1">
    <source>
        <dbReference type="SAM" id="MobiDB-lite"/>
    </source>
</evidence>
<gene>
    <name evidence="3" type="ORF">Cgig2_020718</name>
</gene>
<feature type="domain" description="PPM-type phosphatase" evidence="2">
    <location>
        <begin position="55"/>
        <end position="288"/>
    </location>
</feature>